<evidence type="ECO:0000256" key="1">
    <source>
        <dbReference type="ARBA" id="ARBA00004202"/>
    </source>
</evidence>
<keyword evidence="6" id="KW-0472">Membrane</keyword>
<dbReference type="Proteomes" id="UP000270190">
    <property type="component" value="Unassembled WGS sequence"/>
</dbReference>
<dbReference type="InterPro" id="IPR043149">
    <property type="entry name" value="TagF_N"/>
</dbReference>
<dbReference type="InterPro" id="IPR051612">
    <property type="entry name" value="Teichoic_Acid_Biosynth"/>
</dbReference>
<evidence type="ECO:0000256" key="3">
    <source>
        <dbReference type="ARBA" id="ARBA00022475"/>
    </source>
</evidence>
<name>A0A2X0S4H2_BROTH</name>
<sequence>MNKIKEMTAFFLSPFKEQWKNKRVKENSYYLKKLRNAKVKENTVLLESYHAVSMTGNIYAIFSQLVTEKPDYEFYWSVKNTKDPMIKEIKNIFGSRNIHFVKYESRAYYSLLASCKYLLNDTSFMPYFTKKSEQVYINSWHGTPLKTLGKDIKNANRSAHKNIQRNLLHADHIIMPNKFTADKLINAYDLNDIYPGKVHLTGNARVDLTLKSDVTNIKRKYNLPLDKEIVLYAPTWKKTIAQTTIDDIENIIEEVSEIQNVLGDSYIVLLKSHYFIYDYFCKNGFEKKIVPNWIETNELLATVSLLITDYSSIFFDFLPLKRPIYFYMPDAKEYARDRGFYLDLGTLPGRLVETKQELLETLVEDKKKYLNDYQVQINDYIEKFCYLDDGYATSRVINNIFNNNNEAEILSYKSNKQLLLFYCGGFYNNGITNSVINLTEKIDYEKYDVIFIDLDRMTKEKNDNIARVDSRVHFIYLFGRMNRTVYDSIQQNIFFRQSYNSKYLNKKKLQNNFKLEFQRAVGNLKPDTVIDFGGYNKFFTALFGFSNVEKKVIYLQSIMMGEYDKKIGGKYKHRWNLKITFSLYQLFDKVISVSESANEENKKDLSVYVDNPDEKMTFVNNCINGEDIVEKAELGKLLNKGNPLYSMYTDENYAVYQETINEFGVLELKGFRKPAKQNKNFVTVGRLSPEKNHVKLLEAFKQLSQENSDCYLYIIGDGPLRKEIQNKIEILDLNEKVIMMGHIENPSLFLKECDCFILPSTHEGQGLSLIEAMIIGLPVIGTDVPGIKSVLAGSNGYLAKESVEGIHDALLAFVNGEISPSYFDYERYNDEAIAAFYRNVV</sequence>
<dbReference type="AlphaFoldDB" id="A0A2X0S4H2"/>
<dbReference type="GO" id="GO:0019350">
    <property type="term" value="P:teichoic acid biosynthetic process"/>
    <property type="evidence" value="ECO:0007669"/>
    <property type="project" value="UniProtKB-KW"/>
</dbReference>
<feature type="domain" description="Glycosyl transferase family 1" evidence="7">
    <location>
        <begin position="675"/>
        <end position="826"/>
    </location>
</feature>
<dbReference type="Gene3D" id="3.40.50.2000">
    <property type="entry name" value="Glycogen Phosphorylase B"/>
    <property type="match status" value="2"/>
</dbReference>
<comment type="similarity">
    <text evidence="2">Belongs to the CDP-glycerol glycerophosphotransferase family.</text>
</comment>
<dbReference type="InterPro" id="IPR043148">
    <property type="entry name" value="TagF_C"/>
</dbReference>
<keyword evidence="3" id="KW-1003">Cell membrane</keyword>
<dbReference type="InterPro" id="IPR007554">
    <property type="entry name" value="Glycerophosphate_synth"/>
</dbReference>
<evidence type="ECO:0000259" key="7">
    <source>
        <dbReference type="Pfam" id="PF00534"/>
    </source>
</evidence>
<reference evidence="9" key="1">
    <citation type="submission" date="2018-04" db="EMBL/GenBank/DDBJ databases">
        <authorList>
            <person name="Illikoud N."/>
        </authorList>
    </citation>
    <scope>NUCLEOTIDE SEQUENCE [LARGE SCALE GENOMIC DNA]</scope>
</reference>
<dbReference type="Gene3D" id="3.40.50.11820">
    <property type="match status" value="1"/>
</dbReference>
<evidence type="ECO:0000313" key="9">
    <source>
        <dbReference type="Proteomes" id="UP000270190"/>
    </source>
</evidence>
<dbReference type="RefSeq" id="WP_176718534.1">
    <property type="nucleotide sequence ID" value="NZ_CBCPKC010000007.1"/>
</dbReference>
<dbReference type="EMBL" id="OUNC01000009">
    <property type="protein sequence ID" value="SPP27642.1"/>
    <property type="molecule type" value="Genomic_DNA"/>
</dbReference>
<dbReference type="Pfam" id="PF00534">
    <property type="entry name" value="Glycos_transf_1"/>
    <property type="match status" value="1"/>
</dbReference>
<dbReference type="PANTHER" id="PTHR37316">
    <property type="entry name" value="TEICHOIC ACID GLYCEROL-PHOSPHATE PRIMASE"/>
    <property type="match status" value="1"/>
</dbReference>
<keyword evidence="4 8" id="KW-0808">Transferase</keyword>
<dbReference type="GO" id="GO:0016757">
    <property type="term" value="F:glycosyltransferase activity"/>
    <property type="evidence" value="ECO:0007669"/>
    <property type="project" value="InterPro"/>
</dbReference>
<keyword evidence="5" id="KW-0777">Teichoic acid biosynthesis</keyword>
<gene>
    <name evidence="8" type="ORF">BTBSAS_170035</name>
</gene>
<evidence type="ECO:0000313" key="8">
    <source>
        <dbReference type="EMBL" id="SPP27642.1"/>
    </source>
</evidence>
<dbReference type="InterPro" id="IPR001296">
    <property type="entry name" value="Glyco_trans_1"/>
</dbReference>
<accession>A0A2X0S4H2</accession>
<dbReference type="CDD" id="cd03811">
    <property type="entry name" value="GT4_GT28_WabH-like"/>
    <property type="match status" value="1"/>
</dbReference>
<dbReference type="GO" id="GO:0047355">
    <property type="term" value="F:CDP-glycerol glycerophosphotransferase activity"/>
    <property type="evidence" value="ECO:0007669"/>
    <property type="project" value="InterPro"/>
</dbReference>
<comment type="subcellular location">
    <subcellularLocation>
        <location evidence="1">Cell membrane</location>
        <topology evidence="1">Peripheral membrane protein</topology>
    </subcellularLocation>
</comment>
<evidence type="ECO:0000256" key="2">
    <source>
        <dbReference type="ARBA" id="ARBA00010488"/>
    </source>
</evidence>
<evidence type="ECO:0000256" key="4">
    <source>
        <dbReference type="ARBA" id="ARBA00022679"/>
    </source>
</evidence>
<dbReference type="SUPFAM" id="SSF53756">
    <property type="entry name" value="UDP-Glycosyltransferase/glycogen phosphorylase"/>
    <property type="match status" value="2"/>
</dbReference>
<dbReference type="Pfam" id="PF04464">
    <property type="entry name" value="Glyphos_transf"/>
    <property type="match status" value="1"/>
</dbReference>
<dbReference type="PANTHER" id="PTHR37316:SF3">
    <property type="entry name" value="TEICHOIC ACID GLYCEROL-PHOSPHATE TRANSFERASE"/>
    <property type="match status" value="1"/>
</dbReference>
<evidence type="ECO:0000256" key="6">
    <source>
        <dbReference type="ARBA" id="ARBA00023136"/>
    </source>
</evidence>
<dbReference type="EC" id="2.7.8.-" evidence="8"/>
<dbReference type="GO" id="GO:0005886">
    <property type="term" value="C:plasma membrane"/>
    <property type="evidence" value="ECO:0007669"/>
    <property type="project" value="UniProtKB-SubCell"/>
</dbReference>
<protein>
    <submittedName>
        <fullName evidence="8">Putative glycosyl/glycerophosphate transferases involved in teichoic acid biosynthesis</fullName>
        <ecNumber evidence="8">2.7.8.-</ecNumber>
    </submittedName>
</protein>
<dbReference type="Gene3D" id="3.40.50.12580">
    <property type="match status" value="1"/>
</dbReference>
<evidence type="ECO:0000256" key="5">
    <source>
        <dbReference type="ARBA" id="ARBA00022944"/>
    </source>
</evidence>
<proteinExistence type="inferred from homology"/>
<organism evidence="8 9">
    <name type="scientific">Brochothrix thermosphacta</name>
    <name type="common">Microbacterium thermosphactum</name>
    <dbReference type="NCBI Taxonomy" id="2756"/>
    <lineage>
        <taxon>Bacteria</taxon>
        <taxon>Bacillati</taxon>
        <taxon>Bacillota</taxon>
        <taxon>Bacilli</taxon>
        <taxon>Bacillales</taxon>
        <taxon>Listeriaceae</taxon>
        <taxon>Brochothrix</taxon>
    </lineage>
</organism>